<dbReference type="SUPFAM" id="SSF48008">
    <property type="entry name" value="GntR ligand-binding domain-like"/>
    <property type="match status" value="1"/>
</dbReference>
<evidence type="ECO:0000256" key="1">
    <source>
        <dbReference type="ARBA" id="ARBA00023015"/>
    </source>
</evidence>
<dbReference type="PANTHER" id="PTHR43537:SF44">
    <property type="entry name" value="GNTR FAMILY REGULATORY PROTEIN"/>
    <property type="match status" value="1"/>
</dbReference>
<dbReference type="Pfam" id="PF00392">
    <property type="entry name" value="GntR"/>
    <property type="match status" value="1"/>
</dbReference>
<dbReference type="GO" id="GO:0003700">
    <property type="term" value="F:DNA-binding transcription factor activity"/>
    <property type="evidence" value="ECO:0007669"/>
    <property type="project" value="InterPro"/>
</dbReference>
<dbReference type="Gene3D" id="1.10.10.10">
    <property type="entry name" value="Winged helix-like DNA-binding domain superfamily/Winged helix DNA-binding domain"/>
    <property type="match status" value="1"/>
</dbReference>
<evidence type="ECO:0000313" key="6">
    <source>
        <dbReference type="EMBL" id="MBB5753567.1"/>
    </source>
</evidence>
<comment type="caution">
    <text evidence="6">The sequence shown here is derived from an EMBL/GenBank/DDBJ whole genome shotgun (WGS) entry which is preliminary data.</text>
</comment>
<evidence type="ECO:0000256" key="4">
    <source>
        <dbReference type="SAM" id="MobiDB-lite"/>
    </source>
</evidence>
<evidence type="ECO:0000313" key="7">
    <source>
        <dbReference type="Proteomes" id="UP000523821"/>
    </source>
</evidence>
<evidence type="ECO:0000256" key="3">
    <source>
        <dbReference type="ARBA" id="ARBA00023163"/>
    </source>
</evidence>
<dbReference type="PROSITE" id="PS50949">
    <property type="entry name" value="HTH_GNTR"/>
    <property type="match status" value="1"/>
</dbReference>
<feature type="domain" description="HTH gntR-type" evidence="5">
    <location>
        <begin position="14"/>
        <end position="82"/>
    </location>
</feature>
<dbReference type="RefSeq" id="WP_210308497.1">
    <property type="nucleotide sequence ID" value="NZ_JACHOO010000005.1"/>
</dbReference>
<dbReference type="Pfam" id="PF07729">
    <property type="entry name" value="FCD"/>
    <property type="match status" value="1"/>
</dbReference>
<dbReference type="InterPro" id="IPR008920">
    <property type="entry name" value="TF_FadR/GntR_C"/>
</dbReference>
<dbReference type="Proteomes" id="UP000523821">
    <property type="component" value="Unassembled WGS sequence"/>
</dbReference>
<keyword evidence="3" id="KW-0804">Transcription</keyword>
<evidence type="ECO:0000256" key="2">
    <source>
        <dbReference type="ARBA" id="ARBA00023125"/>
    </source>
</evidence>
<dbReference type="InterPro" id="IPR000524">
    <property type="entry name" value="Tscrpt_reg_HTH_GntR"/>
</dbReference>
<dbReference type="PRINTS" id="PR00035">
    <property type="entry name" value="HTHGNTR"/>
</dbReference>
<dbReference type="PANTHER" id="PTHR43537">
    <property type="entry name" value="TRANSCRIPTIONAL REGULATOR, GNTR FAMILY"/>
    <property type="match status" value="1"/>
</dbReference>
<dbReference type="SMART" id="SM00345">
    <property type="entry name" value="HTH_GNTR"/>
    <property type="match status" value="1"/>
</dbReference>
<dbReference type="SUPFAM" id="SSF46785">
    <property type="entry name" value="Winged helix' DNA-binding domain"/>
    <property type="match status" value="1"/>
</dbReference>
<sequence>MADSPAIALSGRRPKLAERLTATLRRQIAGGEPRPGQKLPSEAQLSASFGVSRTVVREAIAALAADGLVEARQGVGVFVRERATAAFQSIGLEGGARISHALNVLEVRMGLEIESAALAAERRNAAQEAAIHEAVIEFDRLLARGEATGRADFEFHRAIAVATNNPYYVQVLDALGRRAIPCDVTSPWGTDAVLSRAYQEGLQREHRAILRAIAAGDPDAARAAMRAHLGGSLARYSARLHAPDATPDPAPAIGRGERPT</sequence>
<dbReference type="Gene3D" id="1.20.120.530">
    <property type="entry name" value="GntR ligand-binding domain-like"/>
    <property type="match status" value="1"/>
</dbReference>
<dbReference type="EMBL" id="JACHOO010000005">
    <property type="protein sequence ID" value="MBB5753567.1"/>
    <property type="molecule type" value="Genomic_DNA"/>
</dbReference>
<keyword evidence="7" id="KW-1185">Reference proteome</keyword>
<keyword evidence="1" id="KW-0805">Transcription regulation</keyword>
<dbReference type="SMART" id="SM00895">
    <property type="entry name" value="FCD"/>
    <property type="match status" value="1"/>
</dbReference>
<organism evidence="6 7">
    <name type="scientific">Prosthecomicrobium pneumaticum</name>
    <dbReference type="NCBI Taxonomy" id="81895"/>
    <lineage>
        <taxon>Bacteria</taxon>
        <taxon>Pseudomonadati</taxon>
        <taxon>Pseudomonadota</taxon>
        <taxon>Alphaproteobacteria</taxon>
        <taxon>Hyphomicrobiales</taxon>
        <taxon>Kaistiaceae</taxon>
        <taxon>Prosthecomicrobium</taxon>
    </lineage>
</organism>
<dbReference type="InterPro" id="IPR036388">
    <property type="entry name" value="WH-like_DNA-bd_sf"/>
</dbReference>
<proteinExistence type="predicted"/>
<name>A0A7W9FMS0_9HYPH</name>
<dbReference type="InterPro" id="IPR011711">
    <property type="entry name" value="GntR_C"/>
</dbReference>
<reference evidence="6 7" key="1">
    <citation type="submission" date="2020-08" db="EMBL/GenBank/DDBJ databases">
        <title>Genomic Encyclopedia of Type Strains, Phase IV (KMG-IV): sequencing the most valuable type-strain genomes for metagenomic binning, comparative biology and taxonomic classification.</title>
        <authorList>
            <person name="Goeker M."/>
        </authorList>
    </citation>
    <scope>NUCLEOTIDE SEQUENCE [LARGE SCALE GENOMIC DNA]</scope>
    <source>
        <strain evidence="6 7">DSM 16268</strain>
    </source>
</reference>
<dbReference type="InterPro" id="IPR036390">
    <property type="entry name" value="WH_DNA-bd_sf"/>
</dbReference>
<gene>
    <name evidence="6" type="ORF">GGQ63_002637</name>
</gene>
<accession>A0A7W9FMS0</accession>
<evidence type="ECO:0000259" key="5">
    <source>
        <dbReference type="PROSITE" id="PS50949"/>
    </source>
</evidence>
<keyword evidence="2 6" id="KW-0238">DNA-binding</keyword>
<dbReference type="CDD" id="cd07377">
    <property type="entry name" value="WHTH_GntR"/>
    <property type="match status" value="1"/>
</dbReference>
<dbReference type="AlphaFoldDB" id="A0A7W9FMS0"/>
<protein>
    <submittedName>
        <fullName evidence="6">DNA-binding FadR family transcriptional regulator</fullName>
    </submittedName>
</protein>
<dbReference type="GO" id="GO:0003677">
    <property type="term" value="F:DNA binding"/>
    <property type="evidence" value="ECO:0007669"/>
    <property type="project" value="UniProtKB-KW"/>
</dbReference>
<feature type="region of interest" description="Disordered" evidence="4">
    <location>
        <begin position="240"/>
        <end position="260"/>
    </location>
</feature>